<evidence type="ECO:0000313" key="2">
    <source>
        <dbReference type="Proteomes" id="UP000789525"/>
    </source>
</evidence>
<dbReference type="Proteomes" id="UP000789525">
    <property type="component" value="Unassembled WGS sequence"/>
</dbReference>
<proteinExistence type="predicted"/>
<protein>
    <submittedName>
        <fullName evidence="1">13181_t:CDS:1</fullName>
    </submittedName>
</protein>
<name>A0ACA9L2R8_9GLOM</name>
<gene>
    <name evidence="1" type="ORF">ACOLOM_LOCUS2946</name>
</gene>
<reference evidence="1" key="1">
    <citation type="submission" date="2021-06" db="EMBL/GenBank/DDBJ databases">
        <authorList>
            <person name="Kallberg Y."/>
            <person name="Tangrot J."/>
            <person name="Rosling A."/>
        </authorList>
    </citation>
    <scope>NUCLEOTIDE SEQUENCE</scope>
    <source>
        <strain evidence="1">CL356</strain>
    </source>
</reference>
<comment type="caution">
    <text evidence="1">The sequence shown here is derived from an EMBL/GenBank/DDBJ whole genome shotgun (WGS) entry which is preliminary data.</text>
</comment>
<evidence type="ECO:0000313" key="1">
    <source>
        <dbReference type="EMBL" id="CAG8504542.1"/>
    </source>
</evidence>
<sequence length="496" mass="56370">MNGPEKGPPSRRSERDERAYVVELFKLYLGEEHQRRPHLAVNYERAIIDYLREIGICIKEKITTNFPEIGFLENVLLVLTIPAEYSEEAKATMRDCAYKAGLIRDRTSEQLQFTTEPEAAAIYCIDSLREHDLDVGATFMIVDCGGGTVDLTTRKLLEGGRLGEITERIGDYCGSTFIDAEFIKYLKNEHNLGDAIDSMEINYYGQMQYLIQEFCRYAKLPFTGDDPNFYYEVDLEVLSEYANDEVKEAMGAIDWVVKLDSATIKSMFDPIVERILRMIHIQLDNSHEECSVMFLVGGFGQSAYLRNRIRQEFQHRVRNISAPTNPIAAISRGAAIYGRSFRGADGMIDIDGMKSIIDSRVLKFTYGVKVLSVGSDEETGGKFRFSTIVQKGTEVSTDEGFGREFSPALPFQKSALFEIYYTRRYEAKSIDEPGIRLLGKLKIDLPDVNLGTERPVAFRLTFGRMEITATANNKINGQSYQTTFEIDREEQRINTF</sequence>
<keyword evidence="2" id="KW-1185">Reference proteome</keyword>
<organism evidence="1 2">
    <name type="scientific">Acaulospora colombiana</name>
    <dbReference type="NCBI Taxonomy" id="27376"/>
    <lineage>
        <taxon>Eukaryota</taxon>
        <taxon>Fungi</taxon>
        <taxon>Fungi incertae sedis</taxon>
        <taxon>Mucoromycota</taxon>
        <taxon>Glomeromycotina</taxon>
        <taxon>Glomeromycetes</taxon>
        <taxon>Diversisporales</taxon>
        <taxon>Acaulosporaceae</taxon>
        <taxon>Acaulospora</taxon>
    </lineage>
</organism>
<dbReference type="EMBL" id="CAJVPT010004142">
    <property type="protein sequence ID" value="CAG8504542.1"/>
    <property type="molecule type" value="Genomic_DNA"/>
</dbReference>
<accession>A0ACA9L2R8</accession>